<sequence length="136" mass="15369">MSRGAVPFNPMRRTPPPTPCIDTYNLDPSEYIHMTSADGHKFVLHRECACVSPLIRKSLADHLGPTLPELRVEWSRGDEELPAIHFLTAPAPLLEMVVQYMYYKHRYEGDAGERPPFDVPADLALDLMRLASVLLL</sequence>
<dbReference type="InterPro" id="IPR011333">
    <property type="entry name" value="SKP1/BTB/POZ_sf"/>
</dbReference>
<evidence type="ECO:0000256" key="2">
    <source>
        <dbReference type="ARBA" id="ARBA00009993"/>
    </source>
</evidence>
<name>G0UBX1_TRYVY</name>
<dbReference type="SUPFAM" id="SSF54695">
    <property type="entry name" value="POZ domain"/>
    <property type="match status" value="1"/>
</dbReference>
<organism evidence="5">
    <name type="scientific">Trypanosoma vivax (strain Y486)</name>
    <dbReference type="NCBI Taxonomy" id="1055687"/>
    <lineage>
        <taxon>Eukaryota</taxon>
        <taxon>Discoba</taxon>
        <taxon>Euglenozoa</taxon>
        <taxon>Kinetoplastea</taxon>
        <taxon>Metakinetoplastina</taxon>
        <taxon>Trypanosomatida</taxon>
        <taxon>Trypanosomatidae</taxon>
        <taxon>Trypanosoma</taxon>
        <taxon>Duttonella</taxon>
    </lineage>
</organism>
<gene>
    <name evidence="5" type="ORF">TVY486_1108030</name>
</gene>
<evidence type="ECO:0000256" key="3">
    <source>
        <dbReference type="ARBA" id="ARBA00021347"/>
    </source>
</evidence>
<evidence type="ECO:0000256" key="4">
    <source>
        <dbReference type="ARBA" id="ARBA00023242"/>
    </source>
</evidence>
<dbReference type="GO" id="GO:0005634">
    <property type="term" value="C:nucleus"/>
    <property type="evidence" value="ECO:0007669"/>
    <property type="project" value="UniProtKB-SubCell"/>
</dbReference>
<dbReference type="OMA" id="CLMESPV"/>
<proteinExistence type="inferred from homology"/>
<dbReference type="VEuPathDB" id="TriTrypDB:TvY486_1108030"/>
<evidence type="ECO:0000313" key="5">
    <source>
        <dbReference type="EMBL" id="CCC53319.1"/>
    </source>
</evidence>
<accession>G0UBX1</accession>
<dbReference type="AlphaFoldDB" id="G0UBX1"/>
<comment type="subcellular location">
    <subcellularLocation>
        <location evidence="1">Nucleus</location>
    </subcellularLocation>
</comment>
<dbReference type="EMBL" id="HE573027">
    <property type="protein sequence ID" value="CCC53319.1"/>
    <property type="molecule type" value="Genomic_DNA"/>
</dbReference>
<dbReference type="PANTHER" id="PTHR20648">
    <property type="entry name" value="ELONGIN-C"/>
    <property type="match status" value="1"/>
</dbReference>
<evidence type="ECO:0000256" key="1">
    <source>
        <dbReference type="ARBA" id="ARBA00004123"/>
    </source>
</evidence>
<comment type="similarity">
    <text evidence="2">Belongs to the SKP1 family.</text>
</comment>
<reference evidence="5" key="1">
    <citation type="journal article" date="2012" name="Proc. Natl. Acad. Sci. U.S.A.">
        <title>Antigenic diversity is generated by distinct evolutionary mechanisms in African trypanosome species.</title>
        <authorList>
            <person name="Jackson A.P."/>
            <person name="Berry A."/>
            <person name="Aslett M."/>
            <person name="Allison H.C."/>
            <person name="Burton P."/>
            <person name="Vavrova-Anderson J."/>
            <person name="Brown R."/>
            <person name="Browne H."/>
            <person name="Corton N."/>
            <person name="Hauser H."/>
            <person name="Gamble J."/>
            <person name="Gilderthorp R."/>
            <person name="Marcello L."/>
            <person name="McQuillan J."/>
            <person name="Otto T.D."/>
            <person name="Quail M.A."/>
            <person name="Sanders M.J."/>
            <person name="van Tonder A."/>
            <person name="Ginger M.L."/>
            <person name="Field M.C."/>
            <person name="Barry J.D."/>
            <person name="Hertz-Fowler C."/>
            <person name="Berriman M."/>
        </authorList>
    </citation>
    <scope>NUCLEOTIDE SEQUENCE</scope>
    <source>
        <strain evidence="5">Y486</strain>
    </source>
</reference>
<protein>
    <recommendedName>
        <fullName evidence="3">Elongin-C</fullName>
    </recommendedName>
</protein>
<dbReference type="Gene3D" id="3.30.710.10">
    <property type="entry name" value="Potassium Channel Kv1.1, Chain A"/>
    <property type="match status" value="1"/>
</dbReference>
<keyword evidence="4" id="KW-0539">Nucleus</keyword>
<dbReference type="FunFam" id="3.30.710.10:FF:000035">
    <property type="entry name" value="Elongin C transcription elongation factor"/>
    <property type="match status" value="1"/>
</dbReference>
<dbReference type="InterPro" id="IPR039948">
    <property type="entry name" value="ELC1"/>
</dbReference>